<keyword evidence="6" id="KW-1185">Reference proteome</keyword>
<dbReference type="Proteomes" id="UP000613974">
    <property type="component" value="Unassembled WGS sequence"/>
</dbReference>
<organism evidence="5 6">
    <name type="scientific">Streptomyces nojiriensis</name>
    <dbReference type="NCBI Taxonomy" id="66374"/>
    <lineage>
        <taxon>Bacteria</taxon>
        <taxon>Bacillati</taxon>
        <taxon>Actinomycetota</taxon>
        <taxon>Actinomycetes</taxon>
        <taxon>Kitasatosporales</taxon>
        <taxon>Streptomycetaceae</taxon>
        <taxon>Streptomyces</taxon>
    </lineage>
</organism>
<dbReference type="PROSITE" id="PS00061">
    <property type="entry name" value="ADH_SHORT"/>
    <property type="match status" value="1"/>
</dbReference>
<evidence type="ECO:0000313" key="6">
    <source>
        <dbReference type="Proteomes" id="UP000613974"/>
    </source>
</evidence>
<dbReference type="InterPro" id="IPR002347">
    <property type="entry name" value="SDR_fam"/>
</dbReference>
<evidence type="ECO:0000256" key="1">
    <source>
        <dbReference type="ARBA" id="ARBA00006484"/>
    </source>
</evidence>
<feature type="domain" description="Ketoreductase" evidence="4">
    <location>
        <begin position="7"/>
        <end position="202"/>
    </location>
</feature>
<keyword evidence="2" id="KW-0560">Oxidoreductase</keyword>
<evidence type="ECO:0000256" key="2">
    <source>
        <dbReference type="ARBA" id="ARBA00023002"/>
    </source>
</evidence>
<dbReference type="PRINTS" id="PR00080">
    <property type="entry name" value="SDRFAMILY"/>
</dbReference>
<dbReference type="InterPro" id="IPR057326">
    <property type="entry name" value="KR_dom"/>
</dbReference>
<evidence type="ECO:0000256" key="3">
    <source>
        <dbReference type="RuleBase" id="RU000363"/>
    </source>
</evidence>
<dbReference type="InterPro" id="IPR020904">
    <property type="entry name" value="Sc_DH/Rdtase_CS"/>
</dbReference>
<comment type="caution">
    <text evidence="5">The sequence shown here is derived from an EMBL/GenBank/DDBJ whole genome shotgun (WGS) entry which is preliminary data.</text>
</comment>
<dbReference type="CDD" id="cd05233">
    <property type="entry name" value="SDR_c"/>
    <property type="match status" value="1"/>
</dbReference>
<dbReference type="SUPFAM" id="SSF51735">
    <property type="entry name" value="NAD(P)-binding Rossmann-fold domains"/>
    <property type="match status" value="1"/>
</dbReference>
<evidence type="ECO:0000313" key="5">
    <source>
        <dbReference type="EMBL" id="GHI71539.1"/>
    </source>
</evidence>
<name>A0ABQ3STU0_9ACTN</name>
<comment type="similarity">
    <text evidence="1 3">Belongs to the short-chain dehydrogenases/reductases (SDR) family.</text>
</comment>
<dbReference type="PRINTS" id="PR00081">
    <property type="entry name" value="GDHRDH"/>
</dbReference>
<evidence type="ECO:0000259" key="4">
    <source>
        <dbReference type="SMART" id="SM00822"/>
    </source>
</evidence>
<reference evidence="6" key="1">
    <citation type="submission" date="2023-07" db="EMBL/GenBank/DDBJ databases">
        <title>Whole genome shotgun sequence of Streptomyces nojiriensis NBRC 13794.</title>
        <authorList>
            <person name="Komaki H."/>
            <person name="Tamura T."/>
        </authorList>
    </citation>
    <scope>NUCLEOTIDE SEQUENCE [LARGE SCALE GENOMIC DNA]</scope>
    <source>
        <strain evidence="6">NBRC 13794</strain>
    </source>
</reference>
<protein>
    <submittedName>
        <fullName evidence="5">Oxidoreductase</fullName>
    </submittedName>
</protein>
<dbReference type="GeneID" id="95589777"/>
<dbReference type="EMBL" id="BNEC01000005">
    <property type="protein sequence ID" value="GHI71539.1"/>
    <property type="molecule type" value="Genomic_DNA"/>
</dbReference>
<gene>
    <name evidence="5" type="ORF">Snoj_54570</name>
</gene>
<dbReference type="PANTHER" id="PTHR24321">
    <property type="entry name" value="DEHYDROGENASES, SHORT CHAIN"/>
    <property type="match status" value="1"/>
</dbReference>
<dbReference type="PANTHER" id="PTHR24321:SF14">
    <property type="entry name" value="SHORT-CHAIN TYPE DEHYDROGENASE_REDUCTASE BLR2146-RELATED"/>
    <property type="match status" value="1"/>
</dbReference>
<dbReference type="SMART" id="SM00822">
    <property type="entry name" value="PKS_KR"/>
    <property type="match status" value="1"/>
</dbReference>
<accession>A0ABQ3STU0</accession>
<dbReference type="Pfam" id="PF00106">
    <property type="entry name" value="adh_short"/>
    <property type="match status" value="1"/>
</dbReference>
<proteinExistence type="inferred from homology"/>
<dbReference type="RefSeq" id="WP_189736374.1">
    <property type="nucleotide sequence ID" value="NZ_BMRL01000004.1"/>
</dbReference>
<dbReference type="Gene3D" id="3.40.50.720">
    <property type="entry name" value="NAD(P)-binding Rossmann-like Domain"/>
    <property type="match status" value="1"/>
</dbReference>
<sequence length="265" mass="26984">MNRYEGRRVLITGGGSGIGQATVHRILAEGGRVHAVDVNEAGLKATADRAAAGGHLPAVAGGGHAARLTTALLDISDENAVKEGVAAAADVLGGIDVLVNAAGILRSAHTHRTTLDLWNQVIGVNLTGTFLMIRESLPALLAGDRPVVVNFSSTSASFAHPYMSAYAASKGGIQSMTHALAAEYSKQGLRFVSVAPGSIESGMTTGTGPGLPEDTDWSLFTKLAPALGQGFAGPQTVAGVVAMLGSEDGAFITGTEIRIDGGTHY</sequence>
<dbReference type="InterPro" id="IPR036291">
    <property type="entry name" value="NAD(P)-bd_dom_sf"/>
</dbReference>